<proteinExistence type="predicted"/>
<evidence type="ECO:0000313" key="1">
    <source>
        <dbReference type="EMBL" id="CAA9244870.1"/>
    </source>
</evidence>
<dbReference type="EMBL" id="CADCTF010000098">
    <property type="protein sequence ID" value="CAA9244870.1"/>
    <property type="molecule type" value="Genomic_DNA"/>
</dbReference>
<dbReference type="AlphaFoldDB" id="A0A6J4I8A8"/>
<protein>
    <submittedName>
        <fullName evidence="1">Uncharacterized protein</fullName>
    </submittedName>
</protein>
<gene>
    <name evidence="1" type="ORF">AVDCRST_MAG50-1906</name>
</gene>
<organism evidence="1">
    <name type="scientific">uncultured Acidimicrobiales bacterium</name>
    <dbReference type="NCBI Taxonomy" id="310071"/>
    <lineage>
        <taxon>Bacteria</taxon>
        <taxon>Bacillati</taxon>
        <taxon>Actinomycetota</taxon>
        <taxon>Acidimicrobiia</taxon>
        <taxon>Acidimicrobiales</taxon>
        <taxon>environmental samples</taxon>
    </lineage>
</organism>
<reference evidence="1" key="1">
    <citation type="submission" date="2020-02" db="EMBL/GenBank/DDBJ databases">
        <authorList>
            <person name="Meier V. D."/>
        </authorList>
    </citation>
    <scope>NUCLEOTIDE SEQUENCE</scope>
    <source>
        <strain evidence="1">AVDCRST_MAG50</strain>
    </source>
</reference>
<name>A0A6J4I8A8_9ACTN</name>
<accession>A0A6J4I8A8</accession>
<sequence>MFPDRSTGYFDGFEPLAAGTIAAVADEVRRLLDTDKYRTAGLRPT</sequence>